<evidence type="ECO:0000313" key="3">
    <source>
        <dbReference type="EMBL" id="KAK9269009.1"/>
    </source>
</evidence>
<organism evidence="3 4">
    <name type="scientific">Liquidambar formosana</name>
    <name type="common">Formosan gum</name>
    <dbReference type="NCBI Taxonomy" id="63359"/>
    <lineage>
        <taxon>Eukaryota</taxon>
        <taxon>Viridiplantae</taxon>
        <taxon>Streptophyta</taxon>
        <taxon>Embryophyta</taxon>
        <taxon>Tracheophyta</taxon>
        <taxon>Spermatophyta</taxon>
        <taxon>Magnoliopsida</taxon>
        <taxon>eudicotyledons</taxon>
        <taxon>Gunneridae</taxon>
        <taxon>Pentapetalae</taxon>
        <taxon>Saxifragales</taxon>
        <taxon>Altingiaceae</taxon>
        <taxon>Liquidambar</taxon>
    </lineage>
</organism>
<keyword evidence="4" id="KW-1185">Reference proteome</keyword>
<evidence type="ECO:0000313" key="4">
    <source>
        <dbReference type="Proteomes" id="UP001415857"/>
    </source>
</evidence>
<dbReference type="PROSITE" id="PS50144">
    <property type="entry name" value="MATH"/>
    <property type="match status" value="4"/>
</dbReference>
<dbReference type="InterPro" id="IPR002083">
    <property type="entry name" value="MATH/TRAF_dom"/>
</dbReference>
<dbReference type="Gene3D" id="2.60.210.10">
    <property type="entry name" value="Apoptosis, Tumor Necrosis Factor Receptor Associated Protein 2, Chain A"/>
    <property type="match status" value="4"/>
</dbReference>
<keyword evidence="1" id="KW-0175">Coiled coil</keyword>
<gene>
    <name evidence="3" type="ORF">L1049_000777</name>
</gene>
<feature type="domain" description="MATH" evidence="2">
    <location>
        <begin position="570"/>
        <end position="694"/>
    </location>
</feature>
<comment type="caution">
    <text evidence="3">The sequence shown here is derived from an EMBL/GenBank/DDBJ whole genome shotgun (WGS) entry which is preliminary data.</text>
</comment>
<dbReference type="InterPro" id="IPR008974">
    <property type="entry name" value="TRAF-like"/>
</dbReference>
<sequence length="1599" mass="180531">MKFLDGVPASCAFVIPEAGAADTANFPFQRCFGSGKFERDASLSVVPATELYVPMHELPCITLHGHFLIFPATSGDFRPPAGQEPSTSDHHSYHNATYKWTIPNFREAIAKSLDSPYFQAGGFDFRLVLYPKGNSRSLPGHTSLYLQITDPPKPELGCYVGYRLTISNHIDGSLSIHRDSYFRYSVKITSHGYPEFVSTAAVLDPTRGFLLNDSLVIVANVRVLDEDVTFSHHKSALSSNLDVLSGRFTWTVRNFSLFQGIIRTQNLISPHFQVGECNLVISVCQSTVDGVEYFSMFLESNDSKTLNSNDTSCWCSFKLSVWNRLPDLYHMNRETYGRFGSDGNTWDTRTIGWKDYMRMEDFVAPDGGFLVNDTVVFSVVFYRIKESNDLARIARGKSDRKARKYDGLPWEFTWKIENFVRLKDFLKKGKMTGHCIKSKRFQIGNQDFRLLVYPRGHSQAPLYLSMYLEVSDSRNTSCDWSCFAVYKLTVVNQRMKEKSVKKESVNRYSKALRYGGWREFMTLSSLFDQNSGFLIQDTVVFSAEVFILKETFLMQDFRESSNRTFHVNSNGSFMWKVENFFFFKEIMETRRLFSQLFQVGGCELRIGCCESSDTICAYLECDPSATTDPDKNFWVSYRIAVVNQKDPAKSLWKESSLCTNNFNISVLQFMNISDMLKADAGFLVEAMAVFVCEILDYCPWFDFSELEVLASDEDALSTDPDELRDSENSDLSSGNRVDIFKNLLVRAGKLTYGDNTPLQPLVTLKEKLQMDLGAIAGIVIRLRLYLDDPVKIKCLILQNKFSGSDDGKYEATSADESSSSLMNSMMGVKILQRTIDDLLLEILVECCQPSKGRFSEGSYDASPKPSPDTNGVVYQSESHWENGAADIFQSLINKRLGSAVEESTRAWAAQCPGTNRTAISKKGSLGQRALKIKWPEPSEELLGMIVNSLKPLNGPVPQGCQEPMQKPRSAEKIYLLLDKAPVHMQPDLVTLVSKLVDHSEHPVAACALLDRLQKPDAEPALRSPVLATISQLEFGSEVWECLLHQASDLLPDSNNGPLAATIGFIFTAATQCQQIPPAVRVVHARLRSLGAEVSQSVLNFLCKTVNHWDEMAEAMLLEIDSTFELDDKCLTNTAGPFLYNEDGPAIKRSHLVDEQLLCADCHFSDIYILIEMLAIPSCAVKAFQTFERGVAQGFIVDHSVAMVLERHHAKKSDDESISYTEKCQHKDIDGEGNIESSLPVQEVEPTVLLGLAETLSLSTNPQVHAFVRMLYATLFRLFADEGCRRGMLKRLVDHVVSPAGNCSDIGLDLLVFLVNEEQGIVRPLLSMMVEVAVVAKVDCAELKHQSCASEKENTLIWEDRQAELSDLVREKAVSEAANHFESEMKLEMECSAQEKKELYEQIQEIESPLKCFRSEWKGEIAKLSMEKRGYQDHLRDVETQLSQLQSQKRHELKKVFEEKNTLSEKLREAEAERQRLDEKVECYAAEAVTREEDRQSLLNEVRQLKKKVEEMEGEKQAKEQLTGYESYIKEMEVNLNACQQHILYLELRYRSEMEMLAPLYGIGLDDLSKQELKIVEGTLRQGLRDVEAALQRHCGGNPP</sequence>
<protein>
    <recommendedName>
        <fullName evidence="2">MATH domain-containing protein</fullName>
    </recommendedName>
</protein>
<feature type="domain" description="MATH" evidence="2">
    <location>
        <begin position="409"/>
        <end position="545"/>
    </location>
</feature>
<dbReference type="SMART" id="SM00061">
    <property type="entry name" value="MATH"/>
    <property type="match status" value="3"/>
</dbReference>
<dbReference type="Proteomes" id="UP001415857">
    <property type="component" value="Unassembled WGS sequence"/>
</dbReference>
<dbReference type="Pfam" id="PF22486">
    <property type="entry name" value="MATH_2"/>
    <property type="match status" value="4"/>
</dbReference>
<evidence type="ECO:0000256" key="1">
    <source>
        <dbReference type="SAM" id="Coils"/>
    </source>
</evidence>
<feature type="domain" description="MATH" evidence="2">
    <location>
        <begin position="95"/>
        <end position="221"/>
    </location>
</feature>
<reference evidence="3 4" key="1">
    <citation type="journal article" date="2024" name="Plant J.">
        <title>Genome sequences and population genomics reveal climatic adaptation and genomic divergence between two closely related sweetgum species.</title>
        <authorList>
            <person name="Xu W.Q."/>
            <person name="Ren C.Q."/>
            <person name="Zhang X.Y."/>
            <person name="Comes H.P."/>
            <person name="Liu X.H."/>
            <person name="Li Y.G."/>
            <person name="Kettle C.J."/>
            <person name="Jalonen R."/>
            <person name="Gaisberger H."/>
            <person name="Ma Y.Z."/>
            <person name="Qiu Y.X."/>
        </authorList>
    </citation>
    <scope>NUCLEOTIDE SEQUENCE [LARGE SCALE GENOMIC DNA]</scope>
    <source>
        <strain evidence="3">Hangzhou</strain>
    </source>
</reference>
<name>A0AAP0R5P0_LIQFO</name>
<accession>A0AAP0R5P0</accession>
<feature type="coiled-coil region" evidence="1">
    <location>
        <begin position="1420"/>
        <end position="1521"/>
    </location>
</feature>
<dbReference type="CDD" id="cd00121">
    <property type="entry name" value="MATH"/>
    <property type="match status" value="4"/>
</dbReference>
<evidence type="ECO:0000259" key="2">
    <source>
        <dbReference type="PROSITE" id="PS50144"/>
    </source>
</evidence>
<feature type="domain" description="MATH" evidence="2">
    <location>
        <begin position="245"/>
        <end position="381"/>
    </location>
</feature>
<proteinExistence type="predicted"/>
<dbReference type="SUPFAM" id="SSF49599">
    <property type="entry name" value="TRAF domain-like"/>
    <property type="match status" value="4"/>
</dbReference>
<dbReference type="PANTHER" id="PTHR47242:SF1">
    <property type="entry name" value="TRAF-LIKE FAMILY PROTEIN"/>
    <property type="match status" value="1"/>
</dbReference>
<dbReference type="PANTHER" id="PTHR47242">
    <property type="entry name" value="TRAF-LIKE FAMILY PROTEIN"/>
    <property type="match status" value="1"/>
</dbReference>
<dbReference type="EMBL" id="JBBPBK010000015">
    <property type="protein sequence ID" value="KAK9269009.1"/>
    <property type="molecule type" value="Genomic_DNA"/>
</dbReference>